<name>A0ABM1DQJ9_PRICU</name>
<evidence type="ECO:0000256" key="5">
    <source>
        <dbReference type="ARBA" id="ARBA00023136"/>
    </source>
</evidence>
<evidence type="ECO:0000313" key="9">
    <source>
        <dbReference type="Proteomes" id="UP000695022"/>
    </source>
</evidence>
<dbReference type="RefSeq" id="XP_014662220.1">
    <property type="nucleotide sequence ID" value="XM_014806734.1"/>
</dbReference>
<keyword evidence="4 6" id="KW-1133">Transmembrane helix</keyword>
<keyword evidence="7" id="KW-0732">Signal</keyword>
<feature type="transmembrane region" description="Helical" evidence="6">
    <location>
        <begin position="102"/>
        <end position="124"/>
    </location>
</feature>
<dbReference type="GeneID" id="106805224"/>
<dbReference type="PROSITE" id="PS50850">
    <property type="entry name" value="MFS"/>
    <property type="match status" value="1"/>
</dbReference>
<evidence type="ECO:0000313" key="10">
    <source>
        <dbReference type="RefSeq" id="XP_014662220.1"/>
    </source>
</evidence>
<evidence type="ECO:0000256" key="7">
    <source>
        <dbReference type="SAM" id="SignalP"/>
    </source>
</evidence>
<evidence type="ECO:0000256" key="3">
    <source>
        <dbReference type="ARBA" id="ARBA00022692"/>
    </source>
</evidence>
<evidence type="ECO:0000259" key="8">
    <source>
        <dbReference type="PROSITE" id="PS50850"/>
    </source>
</evidence>
<evidence type="ECO:0000256" key="1">
    <source>
        <dbReference type="ARBA" id="ARBA00004141"/>
    </source>
</evidence>
<dbReference type="Proteomes" id="UP000695022">
    <property type="component" value="Unplaced"/>
</dbReference>
<organism evidence="9 10">
    <name type="scientific">Priapulus caudatus</name>
    <name type="common">Priapulid worm</name>
    <dbReference type="NCBI Taxonomy" id="37621"/>
    <lineage>
        <taxon>Eukaryota</taxon>
        <taxon>Metazoa</taxon>
        <taxon>Ecdysozoa</taxon>
        <taxon>Scalidophora</taxon>
        <taxon>Priapulida</taxon>
        <taxon>Priapulimorpha</taxon>
        <taxon>Priapulimorphida</taxon>
        <taxon>Priapulidae</taxon>
        <taxon>Priapulus</taxon>
    </lineage>
</organism>
<feature type="chain" id="PRO_5047121685" evidence="7">
    <location>
        <begin position="19"/>
        <end position="425"/>
    </location>
</feature>
<feature type="transmembrane region" description="Helical" evidence="6">
    <location>
        <begin position="166"/>
        <end position="185"/>
    </location>
</feature>
<evidence type="ECO:0000256" key="4">
    <source>
        <dbReference type="ARBA" id="ARBA00022989"/>
    </source>
</evidence>
<dbReference type="Pfam" id="PF07690">
    <property type="entry name" value="MFS_1"/>
    <property type="match status" value="2"/>
</dbReference>
<protein>
    <submittedName>
        <fullName evidence="10">Synaptic vesicular amine transporter-like isoform X2</fullName>
    </submittedName>
</protein>
<dbReference type="CDD" id="cd17384">
    <property type="entry name" value="MFS_SLC18A1_2_VAT1_2"/>
    <property type="match status" value="1"/>
</dbReference>
<keyword evidence="9" id="KW-1185">Reference proteome</keyword>
<dbReference type="SUPFAM" id="SSF103473">
    <property type="entry name" value="MFS general substrate transporter"/>
    <property type="match status" value="1"/>
</dbReference>
<dbReference type="InterPro" id="IPR036259">
    <property type="entry name" value="MFS_trans_sf"/>
</dbReference>
<keyword evidence="5 6" id="KW-0472">Membrane</keyword>
<feature type="transmembrane region" description="Helical" evidence="6">
    <location>
        <begin position="325"/>
        <end position="347"/>
    </location>
</feature>
<dbReference type="PANTHER" id="PTHR23506:SF23">
    <property type="entry name" value="GH10249P"/>
    <property type="match status" value="1"/>
</dbReference>
<keyword evidence="3 6" id="KW-0812">Transmembrane</keyword>
<dbReference type="InterPro" id="IPR020846">
    <property type="entry name" value="MFS_dom"/>
</dbReference>
<feature type="transmembrane region" description="Helical" evidence="6">
    <location>
        <begin position="269"/>
        <end position="290"/>
    </location>
</feature>
<proteinExistence type="predicted"/>
<keyword evidence="2" id="KW-0813">Transport</keyword>
<comment type="subcellular location">
    <subcellularLocation>
        <location evidence="1">Membrane</location>
        <topology evidence="1">Multi-pass membrane protein</topology>
    </subcellularLocation>
</comment>
<dbReference type="PANTHER" id="PTHR23506">
    <property type="entry name" value="GH10249P"/>
    <property type="match status" value="1"/>
</dbReference>
<feature type="transmembrane region" description="Helical" evidence="6">
    <location>
        <begin position="296"/>
        <end position="318"/>
    </location>
</feature>
<dbReference type="InterPro" id="IPR011701">
    <property type="entry name" value="MFS"/>
</dbReference>
<accession>A0ABM1DQJ9</accession>
<gene>
    <name evidence="10" type="primary">LOC106805224</name>
</gene>
<feature type="transmembrane region" description="Helical" evidence="6">
    <location>
        <begin position="130"/>
        <end position="154"/>
    </location>
</feature>
<reference evidence="10" key="1">
    <citation type="submission" date="2025-08" db="UniProtKB">
        <authorList>
            <consortium name="RefSeq"/>
        </authorList>
    </citation>
    <scope>IDENTIFICATION</scope>
</reference>
<feature type="transmembrane region" description="Helical" evidence="6">
    <location>
        <begin position="197"/>
        <end position="222"/>
    </location>
</feature>
<evidence type="ECO:0000256" key="6">
    <source>
        <dbReference type="SAM" id="Phobius"/>
    </source>
</evidence>
<dbReference type="Gene3D" id="1.20.1250.20">
    <property type="entry name" value="MFS general substrate transporter like domains"/>
    <property type="match status" value="2"/>
</dbReference>
<feature type="signal peptide" evidence="7">
    <location>
        <begin position="1"/>
        <end position="18"/>
    </location>
</feature>
<dbReference type="InterPro" id="IPR050930">
    <property type="entry name" value="MFS_Vesicular_Transporter"/>
</dbReference>
<feature type="transmembrane region" description="Helical" evidence="6">
    <location>
        <begin position="359"/>
        <end position="381"/>
    </location>
</feature>
<sequence>MVLFIVFLALLLDNMLYTVVVPIIPDYLYTLEHHREYVYSNDATENPSSLANSTSIRSHNATIGDQNDDLGNENSQVGWLFSSKAIVQLFANLLVGPLTNRIGYTIPMFVGVIVLIISTMIFSVAQSYGWLFFARSVQGIGSACSAIAGLGMLADRYKDDKERSQAMGIALGGMAAGVLVGYPFGSLMYDFVGQTAPFIFIIFLGLLGGAIICVSTFAMAILETTLPIWLMETMQPPTWQLGTVFLPDSIGYLLGTNLFGIVAFKLGRWICAMSAVLIIGCCLVMIPFATQIAHLLIPHFGVGLGIGIVDSSIIPLLGHIVDVRYVSIYGSVYAIGQTASCLAYSVGPGVGGELNEAVGFSWVMRIVAILNFLVAPLCFFLRRLPESEESVSILMNECPIAYSTETQQPIYVTTGHTRLIDEDSD</sequence>
<evidence type="ECO:0000256" key="2">
    <source>
        <dbReference type="ARBA" id="ARBA00022448"/>
    </source>
</evidence>
<feature type="domain" description="Major facilitator superfamily (MFS) profile" evidence="8">
    <location>
        <begin position="201"/>
        <end position="425"/>
    </location>
</feature>